<accession>A0A642URI8</accession>
<dbReference type="AlphaFoldDB" id="A0A642URI8"/>
<protein>
    <submittedName>
        <fullName evidence="1">Uncharacterized protein</fullName>
    </submittedName>
</protein>
<keyword evidence="2" id="KW-1185">Reference proteome</keyword>
<reference evidence="1" key="1">
    <citation type="journal article" date="2019" name="G3 (Bethesda)">
        <title>Genome Assemblies of Two Rare Opportunistic Yeast Pathogens: Diutina rugosa (syn. Candida rugosa) and Trichomonascus ciferrii (syn. Candida ciferrii).</title>
        <authorList>
            <person name="Mixao V."/>
            <person name="Saus E."/>
            <person name="Hansen A.P."/>
            <person name="Lass-Florl C."/>
            <person name="Gabaldon T."/>
        </authorList>
    </citation>
    <scope>NUCLEOTIDE SEQUENCE</scope>
    <source>
        <strain evidence="1">CBS 4856</strain>
    </source>
</reference>
<dbReference type="VEuPathDB" id="FungiDB:TRICI_005634"/>
<name>A0A642URI8_9ASCO</name>
<dbReference type="EMBL" id="SWFS01000438">
    <property type="protein sequence ID" value="KAA8903823.1"/>
    <property type="molecule type" value="Genomic_DNA"/>
</dbReference>
<comment type="caution">
    <text evidence="1">The sequence shown here is derived from an EMBL/GenBank/DDBJ whole genome shotgun (WGS) entry which is preliminary data.</text>
</comment>
<evidence type="ECO:0000313" key="2">
    <source>
        <dbReference type="Proteomes" id="UP000761534"/>
    </source>
</evidence>
<sequence length="133" mass="15175">MSIDSFIHTAVTGARVKRQFDYLILAKTKTRVALWLRNLRGVGLTWDIELVNDECEEKVVELIELIKGVQLPSPGFGAGFYKEYSDEEPAIDFDELVYHVNILPWNFEASLILKTYIDQTEFLADPILTGPLQ</sequence>
<organism evidence="1 2">
    <name type="scientific">Trichomonascus ciferrii</name>
    <dbReference type="NCBI Taxonomy" id="44093"/>
    <lineage>
        <taxon>Eukaryota</taxon>
        <taxon>Fungi</taxon>
        <taxon>Dikarya</taxon>
        <taxon>Ascomycota</taxon>
        <taxon>Saccharomycotina</taxon>
        <taxon>Dipodascomycetes</taxon>
        <taxon>Dipodascales</taxon>
        <taxon>Trichomonascaceae</taxon>
        <taxon>Trichomonascus</taxon>
        <taxon>Trichomonascus ciferrii complex</taxon>
    </lineage>
</organism>
<evidence type="ECO:0000313" key="1">
    <source>
        <dbReference type="EMBL" id="KAA8903823.1"/>
    </source>
</evidence>
<gene>
    <name evidence="1" type="ORF">TRICI_005634</name>
</gene>
<dbReference type="Proteomes" id="UP000761534">
    <property type="component" value="Unassembled WGS sequence"/>
</dbReference>
<proteinExistence type="predicted"/>